<dbReference type="EMBL" id="CP001857">
    <property type="protein sequence ID" value="ADB58664.1"/>
    <property type="molecule type" value="Genomic_DNA"/>
</dbReference>
<dbReference type="RefSeq" id="WP_012941000.1">
    <property type="nucleotide sequence ID" value="NC_013741.1"/>
</dbReference>
<dbReference type="EC" id="3.5.4.2" evidence="2 6"/>
<feature type="domain" description="Amidohydrolase-related" evidence="7">
    <location>
        <begin position="67"/>
        <end position="348"/>
    </location>
</feature>
<dbReference type="OrthoDB" id="24954at2157"/>
<dbReference type="HOGENOM" id="CLU_027935_0_0_2"/>
<evidence type="ECO:0000313" key="9">
    <source>
        <dbReference type="EMBL" id="ADB58664.1"/>
    </source>
</evidence>
<comment type="cofactor">
    <cofactor evidence="6">
        <name>Mn(2+)</name>
        <dbReference type="ChEBI" id="CHEBI:29035"/>
    </cofactor>
</comment>
<proteinExistence type="inferred from homology"/>
<dbReference type="Gene3D" id="2.30.40.10">
    <property type="entry name" value="Urease, subunit C, domain 1"/>
    <property type="match status" value="1"/>
</dbReference>
<evidence type="ECO:0000256" key="6">
    <source>
        <dbReference type="HAMAP-Rule" id="MF_01518"/>
    </source>
</evidence>
<dbReference type="Pfam" id="PF13382">
    <property type="entry name" value="Adenine_deam_C"/>
    <property type="match status" value="1"/>
</dbReference>
<dbReference type="GeneID" id="8740311"/>
<keyword evidence="3 6" id="KW-0378">Hydrolase</keyword>
<dbReference type="Pfam" id="PF01979">
    <property type="entry name" value="Amidohydro_1"/>
    <property type="match status" value="1"/>
</dbReference>
<dbReference type="InterPro" id="IPR026912">
    <property type="entry name" value="Adenine_deam_C"/>
</dbReference>
<evidence type="ECO:0000256" key="3">
    <source>
        <dbReference type="ARBA" id="ARBA00022801"/>
    </source>
</evidence>
<gene>
    <name evidence="6" type="primary">ade</name>
    <name evidence="9" type="ordered locus">Arcpr_1618</name>
</gene>
<dbReference type="NCBIfam" id="TIGR01178">
    <property type="entry name" value="ade"/>
    <property type="match status" value="1"/>
</dbReference>
<comment type="similarity">
    <text evidence="1 6">Belongs to the metallo-dependent hydrolases superfamily. Adenine deaminase family.</text>
</comment>
<dbReference type="PANTHER" id="PTHR11113">
    <property type="entry name" value="N-ACETYLGLUCOSAMINE-6-PHOSPHATE DEACETYLASE"/>
    <property type="match status" value="1"/>
</dbReference>
<evidence type="ECO:0000256" key="1">
    <source>
        <dbReference type="ARBA" id="ARBA00006773"/>
    </source>
</evidence>
<dbReference type="Gene3D" id="3.20.20.140">
    <property type="entry name" value="Metal-dependent hydrolases"/>
    <property type="match status" value="1"/>
</dbReference>
<organism evidence="9 10">
    <name type="scientific">Archaeoglobus profundus (strain DSM 5631 / JCM 9629 / NBRC 100127 / Av18)</name>
    <dbReference type="NCBI Taxonomy" id="572546"/>
    <lineage>
        <taxon>Archaea</taxon>
        <taxon>Methanobacteriati</taxon>
        <taxon>Methanobacteriota</taxon>
        <taxon>Archaeoglobi</taxon>
        <taxon>Archaeoglobales</taxon>
        <taxon>Archaeoglobaceae</taxon>
        <taxon>Archaeoglobus</taxon>
    </lineage>
</organism>
<keyword evidence="4 6" id="KW-0464">Manganese</keyword>
<evidence type="ECO:0000256" key="2">
    <source>
        <dbReference type="ARBA" id="ARBA00012782"/>
    </source>
</evidence>
<accession>D2REX0</accession>
<dbReference type="STRING" id="572546.Arcpr_1618"/>
<dbReference type="GO" id="GO:0006146">
    <property type="term" value="P:adenine catabolic process"/>
    <property type="evidence" value="ECO:0007669"/>
    <property type="project" value="InterPro"/>
</dbReference>
<protein>
    <recommendedName>
        <fullName evidence="2 6">Adenine deaminase</fullName>
        <shortName evidence="6">Adenase</shortName>
        <shortName evidence="6">Adenine aminase</shortName>
        <ecNumber evidence="2 6">3.5.4.2</ecNumber>
    </recommendedName>
</protein>
<dbReference type="CDD" id="cd01295">
    <property type="entry name" value="AdeC"/>
    <property type="match status" value="1"/>
</dbReference>
<comment type="catalytic activity">
    <reaction evidence="5 6">
        <text>adenine + H2O + H(+) = hypoxanthine + NH4(+)</text>
        <dbReference type="Rhea" id="RHEA:23688"/>
        <dbReference type="ChEBI" id="CHEBI:15377"/>
        <dbReference type="ChEBI" id="CHEBI:15378"/>
        <dbReference type="ChEBI" id="CHEBI:16708"/>
        <dbReference type="ChEBI" id="CHEBI:17368"/>
        <dbReference type="ChEBI" id="CHEBI:28938"/>
        <dbReference type="EC" id="3.5.4.2"/>
    </reaction>
</comment>
<dbReference type="SUPFAM" id="SSF51556">
    <property type="entry name" value="Metallo-dependent hydrolases"/>
    <property type="match status" value="1"/>
</dbReference>
<dbReference type="GO" id="GO:0000034">
    <property type="term" value="F:adenine deaminase activity"/>
    <property type="evidence" value="ECO:0007669"/>
    <property type="project" value="UniProtKB-UniRule"/>
</dbReference>
<dbReference type="AlphaFoldDB" id="D2REX0"/>
<sequence>MQVEELKKLIDVASGRRKADLVIKNAEIVNVLTEEFIKADIAVCGDKIAGIGNYDGIKEIDASGLYAVPGLIDGHTHLEMSMLSVTEFARLVVPRGNTSVVADPHEIANVLGRDGIRVLIEEAKTTPLKVFFEVPSCVPSSPLETPGAIITAEDVAGILEWESVIGLAEVMNYPGVVNCDEDVLKKIAVAKAKGKIVDGHSPMLRGKELNAYISSGIGSDHECIDEEEAMEKLRLGMRLMIREGSAARNLESLLNVAKLGNRWTMLVTDGDRTIRDLMEKGYLDYCYRRAVEEGIDPIKALQMCTINPAEYFGINAGLIAPSRIADIVLLRNLEKFEVEKVIANGEVVGEIKRVYTYPDFVKSSVKLKKPITPEDIKIEGKGVARIIKVIEGEIVTGEDREYVEGVDVNRDILKIVVVERHKATGNVGKAYIRGFGLKRGAIAQSIAHDAHNIVAVGVRDEDICKAVNRIAELQGGIVVVDGDVKAELQLNIAGLMSEERAEVVAEKLDRIHEEIKRLGCKLKSPILALSFMALPVIPKLKVTDLGLVDVEEFKVVDVFVS</sequence>
<dbReference type="Proteomes" id="UP000001901">
    <property type="component" value="Chromosome"/>
</dbReference>
<reference evidence="9 10" key="1">
    <citation type="journal article" date="2010" name="Stand. Genomic Sci.">
        <title>Complete genome sequence of Archaeoglobus profundus type strain (AV18).</title>
        <authorList>
            <person name="von Jan M."/>
            <person name="Lapidus A."/>
            <person name="Del Rio T.G."/>
            <person name="Copeland A."/>
            <person name="Tice H."/>
            <person name="Cheng J.F."/>
            <person name="Lucas S."/>
            <person name="Chen F."/>
            <person name="Nolan M."/>
            <person name="Goodwin L."/>
            <person name="Han C."/>
            <person name="Pitluck S."/>
            <person name="Liolios K."/>
            <person name="Ivanova N."/>
            <person name="Mavromatis K."/>
            <person name="Ovchinnikova G."/>
            <person name="Chertkov O."/>
            <person name="Pati A."/>
            <person name="Chen A."/>
            <person name="Palaniappan K."/>
            <person name="Land M."/>
            <person name="Hauser L."/>
            <person name="Chang Y.J."/>
            <person name="Jeffries C.D."/>
            <person name="Saunders E."/>
            <person name="Brettin T."/>
            <person name="Detter J.C."/>
            <person name="Chain P."/>
            <person name="Eichinger K."/>
            <person name="Huber H."/>
            <person name="Spring S."/>
            <person name="Rohde M."/>
            <person name="Goker M."/>
            <person name="Wirth R."/>
            <person name="Woyke T."/>
            <person name="Bristow J."/>
            <person name="Eisen J.A."/>
            <person name="Markowitz V."/>
            <person name="Hugenholtz P."/>
            <person name="Kyrpides N.C."/>
            <person name="Klenk H.P."/>
        </authorList>
    </citation>
    <scope>NUCLEOTIDE SEQUENCE [LARGE SCALE GENOMIC DNA]</scope>
    <source>
        <strain evidence="10">DSM 5631 / JCM 9629 / NBRC 100127 / Av18</strain>
    </source>
</reference>
<dbReference type="InterPro" id="IPR006680">
    <property type="entry name" value="Amidohydro-rel"/>
</dbReference>
<dbReference type="HAMAP" id="MF_01518">
    <property type="entry name" value="Adenine_deamin"/>
    <property type="match status" value="1"/>
</dbReference>
<evidence type="ECO:0000256" key="4">
    <source>
        <dbReference type="ARBA" id="ARBA00023211"/>
    </source>
</evidence>
<dbReference type="InterPro" id="IPR032466">
    <property type="entry name" value="Metal_Hydrolase"/>
</dbReference>
<evidence type="ECO:0000313" key="10">
    <source>
        <dbReference type="Proteomes" id="UP000001901"/>
    </source>
</evidence>
<dbReference type="KEGG" id="apo:Arcpr_1618"/>
<dbReference type="SUPFAM" id="SSF51338">
    <property type="entry name" value="Composite domain of metallo-dependent hydrolases"/>
    <property type="match status" value="1"/>
</dbReference>
<evidence type="ECO:0000256" key="5">
    <source>
        <dbReference type="ARBA" id="ARBA00047720"/>
    </source>
</evidence>
<dbReference type="PaxDb" id="572546-Arcpr_1618"/>
<keyword evidence="10" id="KW-1185">Reference proteome</keyword>
<dbReference type="PANTHER" id="PTHR11113:SF2">
    <property type="entry name" value="ADENINE DEAMINASE"/>
    <property type="match status" value="1"/>
</dbReference>
<dbReference type="InterPro" id="IPR006679">
    <property type="entry name" value="Adenine_deam"/>
</dbReference>
<name>D2REX0_ARCPA</name>
<evidence type="ECO:0000259" key="8">
    <source>
        <dbReference type="Pfam" id="PF13382"/>
    </source>
</evidence>
<dbReference type="InterPro" id="IPR011059">
    <property type="entry name" value="Metal-dep_hydrolase_composite"/>
</dbReference>
<dbReference type="eggNOG" id="arCOG00693">
    <property type="taxonomic scope" value="Archaea"/>
</dbReference>
<evidence type="ECO:0000259" key="7">
    <source>
        <dbReference type="Pfam" id="PF01979"/>
    </source>
</evidence>
<feature type="domain" description="Adenine deaminase C-terminal" evidence="8">
    <location>
        <begin position="405"/>
        <end position="554"/>
    </location>
</feature>